<protein>
    <submittedName>
        <fullName evidence="1">Uncharacterized protein</fullName>
    </submittedName>
</protein>
<sequence length="69" mass="8201">MEIDEYFSQTKRINEQLTRIADRTARMALAKSAHTDNPEFVELMKEHQLTQKNIELHKQLIESYPELDI</sequence>
<reference evidence="1 2" key="1">
    <citation type="submission" date="2017-11" db="EMBL/GenBank/DDBJ databases">
        <title>Genome-resolved metagenomics identifies genetic mobility, metabolic interactions, and unexpected diversity in perchlorate-reducing communities.</title>
        <authorList>
            <person name="Barnum T.P."/>
            <person name="Figueroa I.A."/>
            <person name="Carlstrom C.I."/>
            <person name="Lucas L.N."/>
            <person name="Engelbrektson A.L."/>
            <person name="Coates J.D."/>
        </authorList>
    </citation>
    <scope>NUCLEOTIDE SEQUENCE [LARGE SCALE GENOMIC DNA]</scope>
    <source>
        <strain evidence="1">BM301</strain>
    </source>
</reference>
<proteinExistence type="predicted"/>
<gene>
    <name evidence="1" type="ORF">C0630_10345</name>
</gene>
<evidence type="ECO:0000313" key="2">
    <source>
        <dbReference type="Proteomes" id="UP000235015"/>
    </source>
</evidence>
<dbReference type="AlphaFoldDB" id="A0A2N6CWF5"/>
<dbReference type="EMBL" id="PKUN01000014">
    <property type="protein sequence ID" value="PLX61558.1"/>
    <property type="molecule type" value="Genomic_DNA"/>
</dbReference>
<comment type="caution">
    <text evidence="1">The sequence shown here is derived from an EMBL/GenBank/DDBJ whole genome shotgun (WGS) entry which is preliminary data.</text>
</comment>
<accession>A0A2N6CWF5</accession>
<organism evidence="1 2">
    <name type="scientific">Sedimenticola selenatireducens</name>
    <dbReference type="NCBI Taxonomy" id="191960"/>
    <lineage>
        <taxon>Bacteria</taxon>
        <taxon>Pseudomonadati</taxon>
        <taxon>Pseudomonadota</taxon>
        <taxon>Gammaproteobacteria</taxon>
        <taxon>Chromatiales</taxon>
        <taxon>Sedimenticolaceae</taxon>
        <taxon>Sedimenticola</taxon>
    </lineage>
</organism>
<name>A0A2N6CWF5_9GAMM</name>
<dbReference type="RefSeq" id="WP_273439263.1">
    <property type="nucleotide sequence ID" value="NZ_PKUN01000014.1"/>
</dbReference>
<dbReference type="Proteomes" id="UP000235015">
    <property type="component" value="Unassembled WGS sequence"/>
</dbReference>
<evidence type="ECO:0000313" key="1">
    <source>
        <dbReference type="EMBL" id="PLX61558.1"/>
    </source>
</evidence>